<comment type="similarity">
    <text evidence="1">Belongs to the GSP E family.</text>
</comment>
<organism evidence="5 6">
    <name type="scientific">Verrucomicrobia subdivision 6 bacterium BACL9 MAG-120507-bin52</name>
    <dbReference type="NCBI Taxonomy" id="1655590"/>
    <lineage>
        <taxon>Bacteria</taxon>
        <taxon>Pseudomonadati</taxon>
        <taxon>Verrucomicrobiota</taxon>
        <taxon>Verrucomicrobiia</taxon>
        <taxon>Verrucomicrobiales</taxon>
        <taxon>Verrucomicrobia subdivision 6</taxon>
    </lineage>
</organism>
<dbReference type="GO" id="GO:0005886">
    <property type="term" value="C:plasma membrane"/>
    <property type="evidence" value="ECO:0007669"/>
    <property type="project" value="TreeGrafter"/>
</dbReference>
<dbReference type="InterPro" id="IPR003593">
    <property type="entry name" value="AAA+_ATPase"/>
</dbReference>
<keyword evidence="2" id="KW-0547">Nucleotide-binding</keyword>
<dbReference type="GO" id="GO:0005524">
    <property type="term" value="F:ATP binding"/>
    <property type="evidence" value="ECO:0007669"/>
    <property type="project" value="UniProtKB-KW"/>
</dbReference>
<evidence type="ECO:0000259" key="4">
    <source>
        <dbReference type="SMART" id="SM00382"/>
    </source>
</evidence>
<dbReference type="Pfam" id="PF00437">
    <property type="entry name" value="T2SSE"/>
    <property type="match status" value="1"/>
</dbReference>
<dbReference type="Pfam" id="PF05157">
    <property type="entry name" value="MshEN"/>
    <property type="match status" value="1"/>
</dbReference>
<evidence type="ECO:0000256" key="2">
    <source>
        <dbReference type="ARBA" id="ARBA00022741"/>
    </source>
</evidence>
<dbReference type="AlphaFoldDB" id="A0A0R2RH03"/>
<dbReference type="Proteomes" id="UP000051269">
    <property type="component" value="Unassembled WGS sequence"/>
</dbReference>
<name>A0A0R2RH03_9BACT</name>
<dbReference type="InterPro" id="IPR037257">
    <property type="entry name" value="T2SS_E_N_sf"/>
</dbReference>
<evidence type="ECO:0000256" key="3">
    <source>
        <dbReference type="ARBA" id="ARBA00022840"/>
    </source>
</evidence>
<proteinExistence type="inferred from homology"/>
<dbReference type="SMART" id="SM00382">
    <property type="entry name" value="AAA"/>
    <property type="match status" value="1"/>
</dbReference>
<dbReference type="GO" id="GO:0016887">
    <property type="term" value="F:ATP hydrolysis activity"/>
    <property type="evidence" value="ECO:0007669"/>
    <property type="project" value="TreeGrafter"/>
</dbReference>
<accession>A0A0R2RH03</accession>
<dbReference type="EMBL" id="LIBO01000187">
    <property type="protein sequence ID" value="KRO61864.1"/>
    <property type="molecule type" value="Genomic_DNA"/>
</dbReference>
<dbReference type="Gene3D" id="3.40.50.300">
    <property type="entry name" value="P-loop containing nucleotide triphosphate hydrolases"/>
    <property type="match status" value="1"/>
</dbReference>
<comment type="caution">
    <text evidence="5">The sequence shown here is derived from an EMBL/GenBank/DDBJ whole genome shotgun (WGS) entry which is preliminary data.</text>
</comment>
<protein>
    <submittedName>
        <fullName evidence="5">Type II secretion system protein E</fullName>
    </submittedName>
</protein>
<evidence type="ECO:0000313" key="5">
    <source>
        <dbReference type="EMBL" id="KRO61864.1"/>
    </source>
</evidence>
<sequence>MISNEAYVLELLQTSGVVSLEDMASCQEEAAMQGHSTLEGISKRGLLTPDQILEIVAKDCGMEFQAEIHHVDEDVLATISSAESRRYHALPLRRLPSGLRIAIPDPLDFETLDALRYLLKTDLEPVVVPLAKLDDAIVRFFGKTDESLATLMANMDGGDLDLKKDGGSAGDEAAEGDAPIIRLVYGLILEAHRLRASDIHIEPLEKRLRLRYRIDGNMQEMKDPPKRLQSSIISRLKIMSNISIAEKRLPLDGRIALATVDGPTLDLRVSTVPTIHGESVVMRILDKKNLMLGLPELGFFADDQAILERVINYADGIFLVTGPTGSGKSTTLYACLNTINKPDRKLITVEDPVEYQLPGVNQVAVNTEIGMTFAAALRAMLRQAPNIIMVGEIRDVETASIAINASLTGHLVFSTLHTNDAPSAITRLVDMGVKPFLVSSSIRAVLAQRLIRKICPDCKQPYTPTEAELRALNLLSANLAEARFSKGH</sequence>
<evidence type="ECO:0000313" key="6">
    <source>
        <dbReference type="Proteomes" id="UP000051269"/>
    </source>
</evidence>
<dbReference type="PANTHER" id="PTHR30258:SF1">
    <property type="entry name" value="PROTEIN TRANSPORT PROTEIN HOFB HOMOLOG"/>
    <property type="match status" value="1"/>
</dbReference>
<gene>
    <name evidence="5" type="ORF">ABR82_03090</name>
</gene>
<dbReference type="InterPro" id="IPR001482">
    <property type="entry name" value="T2SS/T4SS_dom"/>
</dbReference>
<feature type="domain" description="AAA+ ATPase" evidence="4">
    <location>
        <begin position="314"/>
        <end position="437"/>
    </location>
</feature>
<dbReference type="SUPFAM" id="SSF160246">
    <property type="entry name" value="EspE N-terminal domain-like"/>
    <property type="match status" value="1"/>
</dbReference>
<reference evidence="5 6" key="1">
    <citation type="submission" date="2015-10" db="EMBL/GenBank/DDBJ databases">
        <title>Metagenome-Assembled Genomes uncover a global brackish microbiome.</title>
        <authorList>
            <person name="Hugerth L.W."/>
            <person name="Larsson J."/>
            <person name="Alneberg J."/>
            <person name="Lindh M.V."/>
            <person name="Legrand C."/>
            <person name="Pinhassi J."/>
            <person name="Andersson A.F."/>
        </authorList>
    </citation>
    <scope>NUCLEOTIDE SEQUENCE [LARGE SCALE GENOMIC DNA]</scope>
    <source>
        <strain evidence="5">BACL18 MAG-120507-bin52</strain>
    </source>
</reference>
<dbReference type="Gene3D" id="3.30.450.90">
    <property type="match status" value="1"/>
</dbReference>
<feature type="non-terminal residue" evidence="5">
    <location>
        <position position="488"/>
    </location>
</feature>
<dbReference type="Gene3D" id="3.30.300.160">
    <property type="entry name" value="Type II secretion system, protein E, N-terminal domain"/>
    <property type="match status" value="1"/>
</dbReference>
<dbReference type="InterPro" id="IPR007831">
    <property type="entry name" value="T2SS_GspE_N"/>
</dbReference>
<dbReference type="PANTHER" id="PTHR30258">
    <property type="entry name" value="TYPE II SECRETION SYSTEM PROTEIN GSPE-RELATED"/>
    <property type="match status" value="1"/>
</dbReference>
<dbReference type="CDD" id="cd01129">
    <property type="entry name" value="PulE-GspE-like"/>
    <property type="match status" value="1"/>
</dbReference>
<dbReference type="InterPro" id="IPR027417">
    <property type="entry name" value="P-loop_NTPase"/>
</dbReference>
<evidence type="ECO:0000256" key="1">
    <source>
        <dbReference type="ARBA" id="ARBA00006611"/>
    </source>
</evidence>
<keyword evidence="3" id="KW-0067">ATP-binding</keyword>
<dbReference type="SUPFAM" id="SSF52540">
    <property type="entry name" value="P-loop containing nucleoside triphosphate hydrolases"/>
    <property type="match status" value="1"/>
</dbReference>